<sequence length="212" mass="24946">MSTGKMTKEKLVENRQQEIIRACEELYEHMEYDEINIKEIAKSTSICRSNIYNYYETKDEIFLDILKKEYLLWMEDIEEKMREDEDGGRESYCRILAETAAGHPRLLKLISMNYIAIERNCSLEKLTAFKQEILPFRDMMRDALGRYFPNASGEKKEHFLLALLSLMQGLYSMTNLTEKQLEAVKRADPDYVQPDFEENFCQALFSLSAELL</sequence>
<dbReference type="InterPro" id="IPR001647">
    <property type="entry name" value="HTH_TetR"/>
</dbReference>
<evidence type="ECO:0000313" key="4">
    <source>
        <dbReference type="EMBL" id="HJA93787.1"/>
    </source>
</evidence>
<evidence type="ECO:0000313" key="5">
    <source>
        <dbReference type="Proteomes" id="UP000886858"/>
    </source>
</evidence>
<comment type="caution">
    <text evidence="4">The sequence shown here is derived from an EMBL/GenBank/DDBJ whole genome shotgun (WGS) entry which is preliminary data.</text>
</comment>
<gene>
    <name evidence="4" type="ORF">H9717_11850</name>
</gene>
<protein>
    <submittedName>
        <fullName evidence="4">TetR family transcriptional regulator</fullName>
    </submittedName>
</protein>
<dbReference type="InterPro" id="IPR041483">
    <property type="entry name" value="TetR_C_34"/>
</dbReference>
<reference evidence="4" key="1">
    <citation type="journal article" date="2021" name="PeerJ">
        <title>Extensive microbial diversity within the chicken gut microbiome revealed by metagenomics and culture.</title>
        <authorList>
            <person name="Gilroy R."/>
            <person name="Ravi A."/>
            <person name="Getino M."/>
            <person name="Pursley I."/>
            <person name="Horton D.L."/>
            <person name="Alikhan N.F."/>
            <person name="Baker D."/>
            <person name="Gharbi K."/>
            <person name="Hall N."/>
            <person name="Watson M."/>
            <person name="Adriaenssens E.M."/>
            <person name="Foster-Nyarko E."/>
            <person name="Jarju S."/>
            <person name="Secka A."/>
            <person name="Antonio M."/>
            <person name="Oren A."/>
            <person name="Chaudhuri R.R."/>
            <person name="La Ragione R."/>
            <person name="Hildebrand F."/>
            <person name="Pallen M.J."/>
        </authorList>
    </citation>
    <scope>NUCLEOTIDE SEQUENCE</scope>
    <source>
        <strain evidence="4">CHK179-7159</strain>
    </source>
</reference>
<dbReference type="AlphaFoldDB" id="A0A9D2I801"/>
<dbReference type="InterPro" id="IPR009057">
    <property type="entry name" value="Homeodomain-like_sf"/>
</dbReference>
<name>A0A9D2I801_9FIRM</name>
<dbReference type="EMBL" id="DWYY01000128">
    <property type="protein sequence ID" value="HJA93787.1"/>
    <property type="molecule type" value="Genomic_DNA"/>
</dbReference>
<evidence type="ECO:0000259" key="3">
    <source>
        <dbReference type="PROSITE" id="PS50977"/>
    </source>
</evidence>
<feature type="DNA-binding region" description="H-T-H motif" evidence="2">
    <location>
        <begin position="36"/>
        <end position="55"/>
    </location>
</feature>
<dbReference type="Gene3D" id="1.10.357.10">
    <property type="entry name" value="Tetracycline Repressor, domain 2"/>
    <property type="match status" value="1"/>
</dbReference>
<dbReference type="PROSITE" id="PS50977">
    <property type="entry name" value="HTH_TETR_2"/>
    <property type="match status" value="1"/>
</dbReference>
<feature type="domain" description="HTH tetR-type" evidence="3">
    <location>
        <begin position="13"/>
        <end position="73"/>
    </location>
</feature>
<organism evidence="4 5">
    <name type="scientific">Candidatus Eisenbergiella merdipullorum</name>
    <dbReference type="NCBI Taxonomy" id="2838553"/>
    <lineage>
        <taxon>Bacteria</taxon>
        <taxon>Bacillati</taxon>
        <taxon>Bacillota</taxon>
        <taxon>Clostridia</taxon>
        <taxon>Lachnospirales</taxon>
        <taxon>Lachnospiraceae</taxon>
        <taxon>Eisenbergiella</taxon>
    </lineage>
</organism>
<accession>A0A9D2I801</accession>
<proteinExistence type="predicted"/>
<dbReference type="Proteomes" id="UP000886858">
    <property type="component" value="Unassembled WGS sequence"/>
</dbReference>
<dbReference type="Pfam" id="PF17929">
    <property type="entry name" value="TetR_C_34"/>
    <property type="match status" value="1"/>
</dbReference>
<dbReference type="GO" id="GO:0003677">
    <property type="term" value="F:DNA binding"/>
    <property type="evidence" value="ECO:0007669"/>
    <property type="project" value="UniProtKB-UniRule"/>
</dbReference>
<keyword evidence="1 2" id="KW-0238">DNA-binding</keyword>
<evidence type="ECO:0000256" key="2">
    <source>
        <dbReference type="PROSITE-ProRule" id="PRU00335"/>
    </source>
</evidence>
<dbReference type="SUPFAM" id="SSF46689">
    <property type="entry name" value="Homeodomain-like"/>
    <property type="match status" value="1"/>
</dbReference>
<evidence type="ECO:0000256" key="1">
    <source>
        <dbReference type="ARBA" id="ARBA00023125"/>
    </source>
</evidence>
<reference evidence="4" key="2">
    <citation type="submission" date="2021-04" db="EMBL/GenBank/DDBJ databases">
        <authorList>
            <person name="Gilroy R."/>
        </authorList>
    </citation>
    <scope>NUCLEOTIDE SEQUENCE</scope>
    <source>
        <strain evidence="4">CHK179-7159</strain>
    </source>
</reference>